<feature type="domain" description="Rubisco LSMT substrate-binding" evidence="4">
    <location>
        <begin position="309"/>
        <end position="431"/>
    </location>
</feature>
<keyword evidence="3" id="KW-0949">S-adenosyl-L-methionine</keyword>
<evidence type="ECO:0000259" key="4">
    <source>
        <dbReference type="Pfam" id="PF09273"/>
    </source>
</evidence>
<sequence>MPPLGDHCPRLVPLTLASTPTSATLLPPLLSAPPRLPPSLLHTPTAAAAADLRNWLLHHQVDLDRVAFSAGAVAQTALAKGATSLAVPFALTMNVHSARASDLAPLLQRESTLLDNEVLVLHLVYERLKGDASFWAPFLRSLPSSFDTPIYWSHAEFHELQGTNVAMLTNVLRQQLVADYTTIYHRICLRYPHMFPRDRVSIGDFKWALSVLSSRAFGITKDGEYLQVLCPGLDQLTHDVNLHVPLDEVIVFDASTQTLEHRVHDAVAAGAPLTISYGPYSNAKLLCAYGFVVPGNLNCGIDFWLDIPRSDRYFRLKKALLDSNALTAAQTYDFEGTLLGHAVSERLLATVRIIRMHETEIDAHNNAFKSQMISRTNEMLVYDSLIAACRQKLQSYTCTLKQDEALVASGISMGHRLQMALQVRMEEKRVLVETIETLTQWSDYLMVKQDSDTLVYPPHDVTMAL</sequence>
<accession>A0A067CNY1</accession>
<dbReference type="OrthoDB" id="441812at2759"/>
<dbReference type="Gene3D" id="3.90.1420.10">
    <property type="entry name" value="Rubisco LSMT, substrate-binding domain"/>
    <property type="match status" value="1"/>
</dbReference>
<evidence type="ECO:0000256" key="1">
    <source>
        <dbReference type="ARBA" id="ARBA00022603"/>
    </source>
</evidence>
<name>A0A067CNY1_SAPPC</name>
<dbReference type="Gene3D" id="3.90.1410.10">
    <property type="entry name" value="set domain protein methyltransferase, domain 1"/>
    <property type="match status" value="1"/>
</dbReference>
<dbReference type="InterPro" id="IPR036464">
    <property type="entry name" value="Rubisco_LSMT_subst-bd_sf"/>
</dbReference>
<reference evidence="5 6" key="1">
    <citation type="journal article" date="2013" name="PLoS Genet.">
        <title>Distinctive expansion of potential virulence genes in the genome of the oomycete fish pathogen Saprolegnia parasitica.</title>
        <authorList>
            <person name="Jiang R.H."/>
            <person name="de Bruijn I."/>
            <person name="Haas B.J."/>
            <person name="Belmonte R."/>
            <person name="Lobach L."/>
            <person name="Christie J."/>
            <person name="van den Ackerveken G."/>
            <person name="Bottin A."/>
            <person name="Bulone V."/>
            <person name="Diaz-Moreno S.M."/>
            <person name="Dumas B."/>
            <person name="Fan L."/>
            <person name="Gaulin E."/>
            <person name="Govers F."/>
            <person name="Grenville-Briggs L.J."/>
            <person name="Horner N.R."/>
            <person name="Levin J.Z."/>
            <person name="Mammella M."/>
            <person name="Meijer H.J."/>
            <person name="Morris P."/>
            <person name="Nusbaum C."/>
            <person name="Oome S."/>
            <person name="Phillips A.J."/>
            <person name="van Rooyen D."/>
            <person name="Rzeszutek E."/>
            <person name="Saraiva M."/>
            <person name="Secombes C.J."/>
            <person name="Seidl M.F."/>
            <person name="Snel B."/>
            <person name="Stassen J.H."/>
            <person name="Sykes S."/>
            <person name="Tripathy S."/>
            <person name="van den Berg H."/>
            <person name="Vega-Arreguin J.C."/>
            <person name="Wawra S."/>
            <person name="Young S.K."/>
            <person name="Zeng Q."/>
            <person name="Dieguez-Uribeondo J."/>
            <person name="Russ C."/>
            <person name="Tyler B.M."/>
            <person name="van West P."/>
        </authorList>
    </citation>
    <scope>NUCLEOTIDE SEQUENCE [LARGE SCALE GENOMIC DNA]</scope>
    <source>
        <strain evidence="5 6">CBS 223.65</strain>
    </source>
</reference>
<dbReference type="STRING" id="695850.A0A067CNY1"/>
<keyword evidence="6" id="KW-1185">Reference proteome</keyword>
<dbReference type="GO" id="GO:0032259">
    <property type="term" value="P:methylation"/>
    <property type="evidence" value="ECO:0007669"/>
    <property type="project" value="UniProtKB-KW"/>
</dbReference>
<evidence type="ECO:0000313" key="6">
    <source>
        <dbReference type="Proteomes" id="UP000030745"/>
    </source>
</evidence>
<dbReference type="PANTHER" id="PTHR13271">
    <property type="entry name" value="UNCHARACTERIZED PUTATIVE METHYLTRANSFERASE"/>
    <property type="match status" value="1"/>
</dbReference>
<dbReference type="KEGG" id="spar:SPRG_03390"/>
<dbReference type="Proteomes" id="UP000030745">
    <property type="component" value="Unassembled WGS sequence"/>
</dbReference>
<keyword evidence="1" id="KW-0489">Methyltransferase</keyword>
<protein>
    <recommendedName>
        <fullName evidence="4">Rubisco LSMT substrate-binding domain-containing protein</fullName>
    </recommendedName>
</protein>
<gene>
    <name evidence="5" type="ORF">SPRG_03390</name>
</gene>
<dbReference type="SUPFAM" id="SSF82199">
    <property type="entry name" value="SET domain"/>
    <property type="match status" value="1"/>
</dbReference>
<dbReference type="Pfam" id="PF09273">
    <property type="entry name" value="Rubis-subs-bind"/>
    <property type="match status" value="1"/>
</dbReference>
<dbReference type="InterPro" id="IPR050600">
    <property type="entry name" value="SETD3_SETD6_MTase"/>
</dbReference>
<dbReference type="RefSeq" id="XP_012197355.1">
    <property type="nucleotide sequence ID" value="XM_012341965.1"/>
</dbReference>
<dbReference type="InterPro" id="IPR046341">
    <property type="entry name" value="SET_dom_sf"/>
</dbReference>
<dbReference type="AlphaFoldDB" id="A0A067CNY1"/>
<evidence type="ECO:0000256" key="2">
    <source>
        <dbReference type="ARBA" id="ARBA00022679"/>
    </source>
</evidence>
<dbReference type="GeneID" id="24125901"/>
<dbReference type="EMBL" id="KK583196">
    <property type="protein sequence ID" value="KDO32173.1"/>
    <property type="molecule type" value="Genomic_DNA"/>
</dbReference>
<dbReference type="GO" id="GO:0016279">
    <property type="term" value="F:protein-lysine N-methyltransferase activity"/>
    <property type="evidence" value="ECO:0007669"/>
    <property type="project" value="TreeGrafter"/>
</dbReference>
<dbReference type="SUPFAM" id="SSF81822">
    <property type="entry name" value="RuBisCo LSMT C-terminal, substrate-binding domain"/>
    <property type="match status" value="1"/>
</dbReference>
<keyword evidence="2" id="KW-0808">Transferase</keyword>
<dbReference type="VEuPathDB" id="FungiDB:SPRG_03390"/>
<evidence type="ECO:0000313" key="5">
    <source>
        <dbReference type="EMBL" id="KDO32173.1"/>
    </source>
</evidence>
<dbReference type="PANTHER" id="PTHR13271:SF137">
    <property type="entry name" value="SET DOMAIN-CONTAINING PROTEIN"/>
    <property type="match status" value="1"/>
</dbReference>
<organism evidence="5 6">
    <name type="scientific">Saprolegnia parasitica (strain CBS 223.65)</name>
    <dbReference type="NCBI Taxonomy" id="695850"/>
    <lineage>
        <taxon>Eukaryota</taxon>
        <taxon>Sar</taxon>
        <taxon>Stramenopiles</taxon>
        <taxon>Oomycota</taxon>
        <taxon>Saprolegniomycetes</taxon>
        <taxon>Saprolegniales</taxon>
        <taxon>Saprolegniaceae</taxon>
        <taxon>Saprolegnia</taxon>
    </lineage>
</organism>
<dbReference type="OMA" id="QHIDGIF"/>
<dbReference type="InterPro" id="IPR015353">
    <property type="entry name" value="Rubisco_LSMT_subst-bd"/>
</dbReference>
<evidence type="ECO:0000256" key="3">
    <source>
        <dbReference type="ARBA" id="ARBA00022691"/>
    </source>
</evidence>
<dbReference type="CDD" id="cd10527">
    <property type="entry name" value="SET_LSMT"/>
    <property type="match status" value="1"/>
</dbReference>
<proteinExistence type="predicted"/>